<comment type="caution">
    <text evidence="3">The sequence shown here is derived from an EMBL/GenBank/DDBJ whole genome shotgun (WGS) entry which is preliminary data.</text>
</comment>
<feature type="domain" description="CHRD" evidence="2">
    <location>
        <begin position="23"/>
        <end position="156"/>
    </location>
</feature>
<name>A0AAW9RLV8_9HYPH</name>
<keyword evidence="4" id="KW-1185">Reference proteome</keyword>
<dbReference type="SMART" id="SM00754">
    <property type="entry name" value="CHRD"/>
    <property type="match status" value="1"/>
</dbReference>
<keyword evidence="1" id="KW-0732">Signal</keyword>
<gene>
    <name evidence="3" type="ORF">V3328_07435</name>
</gene>
<feature type="signal peptide" evidence="1">
    <location>
        <begin position="1"/>
        <end position="18"/>
    </location>
</feature>
<dbReference type="AlphaFoldDB" id="A0AAW9RLV8"/>
<dbReference type="InterPro" id="IPR010895">
    <property type="entry name" value="CHRD"/>
</dbReference>
<evidence type="ECO:0000259" key="2">
    <source>
        <dbReference type="PROSITE" id="PS50933"/>
    </source>
</evidence>
<evidence type="ECO:0000256" key="1">
    <source>
        <dbReference type="SAM" id="SignalP"/>
    </source>
</evidence>
<accession>A0AAW9RLV8</accession>
<proteinExistence type="predicted"/>
<protein>
    <submittedName>
        <fullName evidence="3">CHRD domain-containing protein</fullName>
    </submittedName>
</protein>
<dbReference type="PROSITE" id="PS50933">
    <property type="entry name" value="CHRD"/>
    <property type="match status" value="1"/>
</dbReference>
<feature type="chain" id="PRO_5043779542" evidence="1">
    <location>
        <begin position="19"/>
        <end position="156"/>
    </location>
</feature>
<evidence type="ECO:0000313" key="3">
    <source>
        <dbReference type="EMBL" id="MEJ8571298.1"/>
    </source>
</evidence>
<dbReference type="RefSeq" id="WP_340329001.1">
    <property type="nucleotide sequence ID" value="NZ_JAZHOF010000003.1"/>
</dbReference>
<dbReference type="Proteomes" id="UP001378188">
    <property type="component" value="Unassembled WGS sequence"/>
</dbReference>
<organism evidence="3 4">
    <name type="scientific">Microbaculum marinum</name>
    <dbReference type="NCBI Taxonomy" id="1764581"/>
    <lineage>
        <taxon>Bacteria</taxon>
        <taxon>Pseudomonadati</taxon>
        <taxon>Pseudomonadota</taxon>
        <taxon>Alphaproteobacteria</taxon>
        <taxon>Hyphomicrobiales</taxon>
        <taxon>Tepidamorphaceae</taxon>
        <taxon>Microbaculum</taxon>
    </lineage>
</organism>
<dbReference type="Pfam" id="PF07452">
    <property type="entry name" value="CHRD"/>
    <property type="match status" value="1"/>
</dbReference>
<evidence type="ECO:0000313" key="4">
    <source>
        <dbReference type="Proteomes" id="UP001378188"/>
    </source>
</evidence>
<reference evidence="3 4" key="1">
    <citation type="submission" date="2024-02" db="EMBL/GenBank/DDBJ databases">
        <title>Genome analysis and characterization of Microbaculum marinisediminis sp. nov., isolated from marine sediment.</title>
        <authorList>
            <person name="Du Z.-J."/>
            <person name="Ye Y.-Q."/>
            <person name="Zhang Z.-R."/>
            <person name="Yuan S.-M."/>
            <person name="Zhang X.-Y."/>
        </authorList>
    </citation>
    <scope>NUCLEOTIDE SEQUENCE [LARGE SCALE GENOMIC DNA]</scope>
    <source>
        <strain evidence="3 4">SDUM1044001</strain>
    </source>
</reference>
<dbReference type="EMBL" id="JAZHOF010000003">
    <property type="protein sequence ID" value="MEJ8571298.1"/>
    <property type="molecule type" value="Genomic_DNA"/>
</dbReference>
<sequence length="156" mass="16348">MSRLSAIIATLCVSIAFAAPLQAKEVFKARLSGAREVPPVQTPTSGRAWLQVDRKETKVAIRLRVKRGKDIVAAHVHCAPEGMEGPVVVFLAGPVPTGLDVNGGWIDKASFDEGDIVDPACGATIADLADAIRDGDAYVNVHSVGNPGGVIRGQLK</sequence>